<comment type="caution">
    <text evidence="2">The sequence shown here is derived from an EMBL/GenBank/DDBJ whole genome shotgun (WGS) entry which is preliminary data.</text>
</comment>
<evidence type="ECO:0000313" key="3">
    <source>
        <dbReference type="Proteomes" id="UP001151760"/>
    </source>
</evidence>
<feature type="region of interest" description="Disordered" evidence="1">
    <location>
        <begin position="1"/>
        <end position="21"/>
    </location>
</feature>
<organism evidence="2 3">
    <name type="scientific">Tanacetum coccineum</name>
    <dbReference type="NCBI Taxonomy" id="301880"/>
    <lineage>
        <taxon>Eukaryota</taxon>
        <taxon>Viridiplantae</taxon>
        <taxon>Streptophyta</taxon>
        <taxon>Embryophyta</taxon>
        <taxon>Tracheophyta</taxon>
        <taxon>Spermatophyta</taxon>
        <taxon>Magnoliopsida</taxon>
        <taxon>eudicotyledons</taxon>
        <taxon>Gunneridae</taxon>
        <taxon>Pentapetalae</taxon>
        <taxon>asterids</taxon>
        <taxon>campanulids</taxon>
        <taxon>Asterales</taxon>
        <taxon>Asteraceae</taxon>
        <taxon>Asteroideae</taxon>
        <taxon>Anthemideae</taxon>
        <taxon>Anthemidinae</taxon>
        <taxon>Tanacetum</taxon>
    </lineage>
</organism>
<feature type="non-terminal residue" evidence="2">
    <location>
        <position position="125"/>
    </location>
</feature>
<proteinExistence type="predicted"/>
<dbReference type="EMBL" id="BQNB010019958">
    <property type="protein sequence ID" value="GJT90812.1"/>
    <property type="molecule type" value="Genomic_DNA"/>
</dbReference>
<reference evidence="2" key="2">
    <citation type="submission" date="2022-01" db="EMBL/GenBank/DDBJ databases">
        <authorList>
            <person name="Yamashiro T."/>
            <person name="Shiraishi A."/>
            <person name="Satake H."/>
            <person name="Nakayama K."/>
        </authorList>
    </citation>
    <scope>NUCLEOTIDE SEQUENCE</scope>
</reference>
<reference evidence="2" key="1">
    <citation type="journal article" date="2022" name="Int. J. Mol. Sci.">
        <title>Draft Genome of Tanacetum Coccineum: Genomic Comparison of Closely Related Tanacetum-Family Plants.</title>
        <authorList>
            <person name="Yamashiro T."/>
            <person name="Shiraishi A."/>
            <person name="Nakayama K."/>
            <person name="Satake H."/>
        </authorList>
    </citation>
    <scope>NUCLEOTIDE SEQUENCE</scope>
</reference>
<sequence>LVKVEGKPSSPITERTKKQLADERLSKIEAARLEALERERYEKEKAETARQDEIYAKKLEQEEEMSASQRETKQAEVLSSAKHYSDTDWTDIMAQVHANAVLSFELLGADVNDDNFAKRMVALIN</sequence>
<name>A0ABQ5HSG7_9ASTR</name>
<feature type="region of interest" description="Disordered" evidence="1">
    <location>
        <begin position="60"/>
        <end position="79"/>
    </location>
</feature>
<accession>A0ABQ5HSG7</accession>
<evidence type="ECO:0000313" key="2">
    <source>
        <dbReference type="EMBL" id="GJT90812.1"/>
    </source>
</evidence>
<feature type="non-terminal residue" evidence="2">
    <location>
        <position position="1"/>
    </location>
</feature>
<keyword evidence="3" id="KW-1185">Reference proteome</keyword>
<dbReference type="Proteomes" id="UP001151760">
    <property type="component" value="Unassembled WGS sequence"/>
</dbReference>
<gene>
    <name evidence="2" type="ORF">Tco_1079657</name>
</gene>
<protein>
    <submittedName>
        <fullName evidence="2">Uncharacterized protein</fullName>
    </submittedName>
</protein>
<evidence type="ECO:0000256" key="1">
    <source>
        <dbReference type="SAM" id="MobiDB-lite"/>
    </source>
</evidence>